<evidence type="ECO:0000313" key="1">
    <source>
        <dbReference type="EMBL" id="CAG9974738.1"/>
    </source>
</evidence>
<organism evidence="1 2">
    <name type="scientific">Clonostachys byssicola</name>
    <dbReference type="NCBI Taxonomy" id="160290"/>
    <lineage>
        <taxon>Eukaryota</taxon>
        <taxon>Fungi</taxon>
        <taxon>Dikarya</taxon>
        <taxon>Ascomycota</taxon>
        <taxon>Pezizomycotina</taxon>
        <taxon>Sordariomycetes</taxon>
        <taxon>Hypocreomycetidae</taxon>
        <taxon>Hypocreales</taxon>
        <taxon>Bionectriaceae</taxon>
        <taxon>Clonostachys</taxon>
    </lineage>
</organism>
<protein>
    <submittedName>
        <fullName evidence="1">Uncharacterized protein</fullName>
    </submittedName>
</protein>
<reference evidence="2" key="1">
    <citation type="submission" date="2019-06" db="EMBL/GenBank/DDBJ databases">
        <authorList>
            <person name="Broberg M."/>
        </authorList>
    </citation>
    <scope>NUCLEOTIDE SEQUENCE [LARGE SCALE GENOMIC DNA]</scope>
</reference>
<comment type="caution">
    <text evidence="1">The sequence shown here is derived from an EMBL/GenBank/DDBJ whole genome shotgun (WGS) entry which is preliminary data.</text>
</comment>
<sequence length="268" mass="29510">MVICGHVGDGHKPFCRVRGPPHTVARFVDNWVQTLVGVLSVHSILHGQLNSQIKIDPRGVEGEGVDANEKTGLDTLKRREGDDIWDKFARLLVKHDANCILGEWAGGSPLGLVAAVFCERVEVGVLCADGKDDEDDAYCADIPSREGGGVLVRNLQLLQKPAFFDIEVIGLGVLEECLHQEVGDITRREGANCRYHSRGRLQLLRTVVFLEIGDFAVLLKGTKSKKDVKTRGAVTVRVGVHTLRCSGMHCSIHSLILMEKFQWENSPE</sequence>
<evidence type="ECO:0000313" key="2">
    <source>
        <dbReference type="Proteomes" id="UP000754883"/>
    </source>
</evidence>
<dbReference type="AlphaFoldDB" id="A0A9N9U5S9"/>
<dbReference type="OrthoDB" id="10306974at2759"/>
<gene>
    <name evidence="1" type="ORF">CBYS24578_00016264</name>
</gene>
<dbReference type="EMBL" id="CABFNO020001248">
    <property type="protein sequence ID" value="CAG9974738.1"/>
    <property type="molecule type" value="Genomic_DNA"/>
</dbReference>
<reference evidence="1 2" key="2">
    <citation type="submission" date="2021-10" db="EMBL/GenBank/DDBJ databases">
        <authorList>
            <person name="Piombo E."/>
        </authorList>
    </citation>
    <scope>NUCLEOTIDE SEQUENCE [LARGE SCALE GENOMIC DNA]</scope>
</reference>
<name>A0A9N9U5S9_9HYPO</name>
<dbReference type="Proteomes" id="UP000754883">
    <property type="component" value="Unassembled WGS sequence"/>
</dbReference>
<keyword evidence="2" id="KW-1185">Reference proteome</keyword>
<accession>A0A9N9U5S9</accession>
<proteinExistence type="predicted"/>